<organism evidence="4 5">
    <name type="scientific">Aurantimonas coralicida</name>
    <dbReference type="NCBI Taxonomy" id="182270"/>
    <lineage>
        <taxon>Bacteria</taxon>
        <taxon>Pseudomonadati</taxon>
        <taxon>Pseudomonadota</taxon>
        <taxon>Alphaproteobacteria</taxon>
        <taxon>Hyphomicrobiales</taxon>
        <taxon>Aurantimonadaceae</taxon>
        <taxon>Aurantimonas</taxon>
    </lineage>
</organism>
<evidence type="ECO:0000313" key="4">
    <source>
        <dbReference type="EMBL" id="HEU02428.1"/>
    </source>
</evidence>
<accession>A0A9C9NJB6</accession>
<feature type="domain" description="Carbohydrate kinase PfkB" evidence="3">
    <location>
        <begin position="25"/>
        <end position="195"/>
    </location>
</feature>
<keyword evidence="2" id="KW-0418">Kinase</keyword>
<dbReference type="PRINTS" id="PR00990">
    <property type="entry name" value="RIBOKINASE"/>
</dbReference>
<proteinExistence type="predicted"/>
<dbReference type="PANTHER" id="PTHR10584:SF166">
    <property type="entry name" value="RIBOKINASE"/>
    <property type="match status" value="1"/>
</dbReference>
<dbReference type="GO" id="GO:0006796">
    <property type="term" value="P:phosphate-containing compound metabolic process"/>
    <property type="evidence" value="ECO:0007669"/>
    <property type="project" value="UniProtKB-ARBA"/>
</dbReference>
<dbReference type="Proteomes" id="UP000885680">
    <property type="component" value="Unassembled WGS sequence"/>
</dbReference>
<dbReference type="AlphaFoldDB" id="A0A9C9NJB6"/>
<dbReference type="GO" id="GO:0016301">
    <property type="term" value="F:kinase activity"/>
    <property type="evidence" value="ECO:0007669"/>
    <property type="project" value="UniProtKB-KW"/>
</dbReference>
<evidence type="ECO:0000256" key="2">
    <source>
        <dbReference type="ARBA" id="ARBA00022777"/>
    </source>
</evidence>
<dbReference type="InterPro" id="IPR011611">
    <property type="entry name" value="PfkB_dom"/>
</dbReference>
<dbReference type="Pfam" id="PF00294">
    <property type="entry name" value="PfkB"/>
    <property type="match status" value="1"/>
</dbReference>
<evidence type="ECO:0000256" key="1">
    <source>
        <dbReference type="ARBA" id="ARBA00022679"/>
    </source>
</evidence>
<reference evidence="4" key="1">
    <citation type="journal article" date="2020" name="mSystems">
        <title>Genome- and Community-Level Interaction Insights into Carbon Utilization and Element Cycling Functions of Hydrothermarchaeota in Hydrothermal Sediment.</title>
        <authorList>
            <person name="Zhou Z."/>
            <person name="Liu Y."/>
            <person name="Xu W."/>
            <person name="Pan J."/>
            <person name="Luo Z.H."/>
            <person name="Li M."/>
        </authorList>
    </citation>
    <scope>NUCLEOTIDE SEQUENCE</scope>
    <source>
        <strain evidence="4">HyVt-347</strain>
    </source>
</reference>
<comment type="caution">
    <text evidence="4">The sequence shown here is derived from an EMBL/GenBank/DDBJ whole genome shotgun (WGS) entry which is preliminary data.</text>
</comment>
<evidence type="ECO:0000313" key="5">
    <source>
        <dbReference type="Proteomes" id="UP000885680"/>
    </source>
</evidence>
<name>A0A9C9NJB6_9HYPH</name>
<sequence>MMTVYVIGNVAADETFKIGVLPKIGEPILGRQISRDIGGKGANQAIVLARAGLPVRLLAAIGDDERGQWLKGELESECVPLDLLCEASVPTDVSIILSTASGDNSIVTTTQAAESLVRDDIVAALSDAEPGDILLLQGNLATDVTAFALAHGRAKGLTTVFNPFPAHADFAELWSLVDLLVANDGEAEFFTGRNREAGGASMACR</sequence>
<gene>
    <name evidence="4" type="ORF">ENH89_19340</name>
</gene>
<protein>
    <recommendedName>
        <fullName evidence="3">Carbohydrate kinase PfkB domain-containing protein</fullName>
    </recommendedName>
</protein>
<dbReference type="Gene3D" id="3.40.1190.20">
    <property type="match status" value="1"/>
</dbReference>
<keyword evidence="1" id="KW-0808">Transferase</keyword>
<dbReference type="PANTHER" id="PTHR10584">
    <property type="entry name" value="SUGAR KINASE"/>
    <property type="match status" value="1"/>
</dbReference>
<dbReference type="InterPro" id="IPR029056">
    <property type="entry name" value="Ribokinase-like"/>
</dbReference>
<dbReference type="EMBL" id="DRGN01000279">
    <property type="protein sequence ID" value="HEU02428.1"/>
    <property type="molecule type" value="Genomic_DNA"/>
</dbReference>
<dbReference type="InterPro" id="IPR002139">
    <property type="entry name" value="Ribo/fructo_kinase"/>
</dbReference>
<evidence type="ECO:0000259" key="3">
    <source>
        <dbReference type="Pfam" id="PF00294"/>
    </source>
</evidence>
<dbReference type="SUPFAM" id="SSF53613">
    <property type="entry name" value="Ribokinase-like"/>
    <property type="match status" value="1"/>
</dbReference>